<dbReference type="UniPathway" id="UPA00917"/>
<dbReference type="Pfam" id="PF09712">
    <property type="entry name" value="PHA_synth_III_E"/>
    <property type="match status" value="1"/>
</dbReference>
<dbReference type="AlphaFoldDB" id="A0A657PVI0"/>
<protein>
    <recommendedName>
        <fullName evidence="2">Poly(3-hydroxyalkanoate) polymerase subunit PhaE</fullName>
    </recommendedName>
</protein>
<evidence type="ECO:0000256" key="2">
    <source>
        <dbReference type="ARBA" id="ARBA00019066"/>
    </source>
</evidence>
<evidence type="ECO:0000313" key="5">
    <source>
        <dbReference type="EMBL" id="PUE02474.1"/>
    </source>
</evidence>
<evidence type="ECO:0000313" key="6">
    <source>
        <dbReference type="Proteomes" id="UP000250928"/>
    </source>
</evidence>
<evidence type="ECO:0000256" key="4">
    <source>
        <dbReference type="SAM" id="MobiDB-lite"/>
    </source>
</evidence>
<organism evidence="5 6">
    <name type="scientific">Candidatus Sedimenticola endophacoides</name>
    <dbReference type="NCBI Taxonomy" id="2548426"/>
    <lineage>
        <taxon>Bacteria</taxon>
        <taxon>Pseudomonadati</taxon>
        <taxon>Pseudomonadota</taxon>
        <taxon>Gammaproteobacteria</taxon>
        <taxon>Chromatiales</taxon>
        <taxon>Sedimenticolaceae</taxon>
        <taxon>Sedimenticola</taxon>
    </lineage>
</organism>
<dbReference type="GO" id="GO:0042619">
    <property type="term" value="P:poly-hydroxybutyrate biosynthetic process"/>
    <property type="evidence" value="ECO:0007669"/>
    <property type="project" value="UniProtKB-KW"/>
</dbReference>
<sequence length="351" mass="39247">MSEHGFWDQDWMKVQTAYWAQWGEWARKATGGDTPAEAPWESAMRHWWQALAPGAPDAGGEFMQKMIDQGKMMFGFAERFNAELAGQAGGAQWGEVLNRAFAGLQKSFSGEAAKGDDALHRMMAFWEMPLDNWQRMVSSLSLTPGDLLRNMPHGDPQANIERFLSAPGLGYTREEQGQHQQMLLKVVAYQGALQDYARFFSGIGTQSVDRMRARLDKVGEAGETIESARALYDLWVGACEEVYSEQVMTAEYAELHGRLVNALMALKQQMAAMVDEGLGAMNMPTRKELRTLQTRMQENRREIKALKAELTRMRRELAERPAQPKAAAKAPRAKAARKKSVARNKTAAGKG</sequence>
<accession>A0A657PVI0</accession>
<dbReference type="EMBL" id="PQCO01000179">
    <property type="protein sequence ID" value="PUE02474.1"/>
    <property type="molecule type" value="Genomic_DNA"/>
</dbReference>
<feature type="compositionally biased region" description="Low complexity" evidence="4">
    <location>
        <begin position="320"/>
        <end position="330"/>
    </location>
</feature>
<comment type="caution">
    <text evidence="5">The sequence shown here is derived from an EMBL/GenBank/DDBJ whole genome shotgun (WGS) entry which is preliminary data.</text>
</comment>
<gene>
    <name evidence="5" type="ORF">C3L24_06120</name>
</gene>
<name>A0A657PVI0_9GAMM</name>
<reference evidence="5 6" key="1">
    <citation type="submission" date="2018-01" db="EMBL/GenBank/DDBJ databases">
        <title>Novel co-symbiosis in the lucinid bivalve Phacoides pectinatus.</title>
        <authorList>
            <person name="Lim S.J."/>
            <person name="Davis B.G."/>
            <person name="Gill D.E."/>
            <person name="Engel A.S."/>
            <person name="Anderson L.C."/>
            <person name="Campbell B.J."/>
        </authorList>
    </citation>
    <scope>NUCLEOTIDE SEQUENCE [LARGE SCALE GENOMIC DNA]</scope>
    <source>
        <strain evidence="5">N3_P5</strain>
    </source>
</reference>
<dbReference type="NCBIfam" id="TIGR01834">
    <property type="entry name" value="PHA_synth_III_E"/>
    <property type="match status" value="1"/>
</dbReference>
<feature type="compositionally biased region" description="Basic residues" evidence="4">
    <location>
        <begin position="331"/>
        <end position="342"/>
    </location>
</feature>
<keyword evidence="3" id="KW-0583">PHB biosynthesis</keyword>
<comment type="pathway">
    <text evidence="1">Biopolymer metabolism; poly-(R)-3-hydroxybutanoate biosynthesis.</text>
</comment>
<proteinExistence type="predicted"/>
<dbReference type="InterPro" id="IPR010123">
    <property type="entry name" value="PHA_synth_III_E"/>
</dbReference>
<dbReference type="Proteomes" id="UP000250928">
    <property type="component" value="Unassembled WGS sequence"/>
</dbReference>
<feature type="region of interest" description="Disordered" evidence="4">
    <location>
        <begin position="315"/>
        <end position="351"/>
    </location>
</feature>
<evidence type="ECO:0000256" key="3">
    <source>
        <dbReference type="ARBA" id="ARBA00022752"/>
    </source>
</evidence>
<evidence type="ECO:0000256" key="1">
    <source>
        <dbReference type="ARBA" id="ARBA00004683"/>
    </source>
</evidence>